<dbReference type="GeneID" id="63974422"/>
<reference evidence="1 2" key="1">
    <citation type="submission" date="2011-08" db="EMBL/GenBank/DDBJ databases">
        <authorList>
            <person name="Weinstock G."/>
            <person name="Sodergren E."/>
            <person name="Clifton S."/>
            <person name="Fulton L."/>
            <person name="Fulton B."/>
            <person name="Courtney L."/>
            <person name="Fronick C."/>
            <person name="Harrison M."/>
            <person name="Strong C."/>
            <person name="Farmer C."/>
            <person name="Delahaunty K."/>
            <person name="Markovic C."/>
            <person name="Hall O."/>
            <person name="Minx P."/>
            <person name="Tomlinson C."/>
            <person name="Mitreva M."/>
            <person name="Hou S."/>
            <person name="Chen J."/>
            <person name="Wollam A."/>
            <person name="Pepin K.H."/>
            <person name="Johnson M."/>
            <person name="Bhonagiri V."/>
            <person name="Zhang X."/>
            <person name="Suruliraj S."/>
            <person name="Warren W."/>
            <person name="Chinwalla A."/>
            <person name="Mardis E.R."/>
            <person name="Wilson R.K."/>
        </authorList>
    </citation>
    <scope>NUCLEOTIDE SEQUENCE [LARGE SCALE GENOMIC DNA]</scope>
    <source>
        <strain evidence="1 2">ATCC 29863</strain>
    </source>
</reference>
<protein>
    <submittedName>
        <fullName evidence="1">Uncharacterized protein</fullName>
    </submittedName>
</protein>
<name>G9YRU0_FLAPL</name>
<dbReference type="PATRIC" id="fig|411475.3.peg.1933"/>
<sequence length="87" mass="10009">MKKLTAKEVFTREAYEGLTAEERRSALKVEQAKEYSGWRAYPDTCAELVDFIPDDWWSKYPAQHIGEVMSLLKSAIDLGVDKGRREV</sequence>
<dbReference type="RefSeq" id="WP_007491597.1">
    <property type="nucleotide sequence ID" value="NZ_JH417778.1"/>
</dbReference>
<evidence type="ECO:0000313" key="2">
    <source>
        <dbReference type="Proteomes" id="UP000004459"/>
    </source>
</evidence>
<evidence type="ECO:0000313" key="1">
    <source>
        <dbReference type="EMBL" id="EHM48161.1"/>
    </source>
</evidence>
<proteinExistence type="predicted"/>
<dbReference type="HOGENOM" id="CLU_2478804_0_0_9"/>
<accession>G9YRU0</accession>
<dbReference type="EMBL" id="AGCK01000189">
    <property type="protein sequence ID" value="EHM48161.1"/>
    <property type="molecule type" value="Genomic_DNA"/>
</dbReference>
<organism evidence="1 2">
    <name type="scientific">Flavonifractor plautii ATCC 29863</name>
    <dbReference type="NCBI Taxonomy" id="411475"/>
    <lineage>
        <taxon>Bacteria</taxon>
        <taxon>Bacillati</taxon>
        <taxon>Bacillota</taxon>
        <taxon>Clostridia</taxon>
        <taxon>Eubacteriales</taxon>
        <taxon>Oscillospiraceae</taxon>
        <taxon>Flavonifractor</taxon>
    </lineage>
</organism>
<gene>
    <name evidence="1" type="ORF">HMPREF0372_02242</name>
</gene>
<comment type="caution">
    <text evidence="1">The sequence shown here is derived from an EMBL/GenBank/DDBJ whole genome shotgun (WGS) entry which is preliminary data.</text>
</comment>
<dbReference type="Proteomes" id="UP000004459">
    <property type="component" value="Unassembled WGS sequence"/>
</dbReference>
<dbReference type="AlphaFoldDB" id="G9YRU0"/>